<dbReference type="STRING" id="90262.A0A1X2I1E6"/>
<gene>
    <name evidence="2" type="ORF">BCR42DRAFT_397415</name>
</gene>
<comment type="caution">
    <text evidence="2">The sequence shown here is derived from an EMBL/GenBank/DDBJ whole genome shotgun (WGS) entry which is preliminary data.</text>
</comment>
<evidence type="ECO:0000313" key="2">
    <source>
        <dbReference type="EMBL" id="ORZ07119.1"/>
    </source>
</evidence>
<dbReference type="InterPro" id="IPR032675">
    <property type="entry name" value="LRR_dom_sf"/>
</dbReference>
<dbReference type="GO" id="GO:0031146">
    <property type="term" value="P:SCF-dependent proteasomal ubiquitin-dependent protein catabolic process"/>
    <property type="evidence" value="ECO:0007669"/>
    <property type="project" value="TreeGrafter"/>
</dbReference>
<dbReference type="EMBL" id="MCGE01000036">
    <property type="protein sequence ID" value="ORZ07119.1"/>
    <property type="molecule type" value="Genomic_DNA"/>
</dbReference>
<organism evidence="2 3">
    <name type="scientific">Absidia repens</name>
    <dbReference type="NCBI Taxonomy" id="90262"/>
    <lineage>
        <taxon>Eukaryota</taxon>
        <taxon>Fungi</taxon>
        <taxon>Fungi incertae sedis</taxon>
        <taxon>Mucoromycota</taxon>
        <taxon>Mucoromycotina</taxon>
        <taxon>Mucoromycetes</taxon>
        <taxon>Mucorales</taxon>
        <taxon>Cunninghamellaceae</taxon>
        <taxon>Absidia</taxon>
    </lineage>
</organism>
<dbReference type="OrthoDB" id="10257471at2759"/>
<dbReference type="InterPro" id="IPR036047">
    <property type="entry name" value="F-box-like_dom_sf"/>
</dbReference>
<dbReference type="AlphaFoldDB" id="A0A1X2I1E6"/>
<protein>
    <recommendedName>
        <fullName evidence="1">F-box domain-containing protein</fullName>
    </recommendedName>
</protein>
<keyword evidence="3" id="KW-1185">Reference proteome</keyword>
<reference evidence="2 3" key="1">
    <citation type="submission" date="2016-07" db="EMBL/GenBank/DDBJ databases">
        <title>Pervasive Adenine N6-methylation of Active Genes in Fungi.</title>
        <authorList>
            <consortium name="DOE Joint Genome Institute"/>
            <person name="Mondo S.J."/>
            <person name="Dannebaum R.O."/>
            <person name="Kuo R.C."/>
            <person name="Labutti K."/>
            <person name="Haridas S."/>
            <person name="Kuo A."/>
            <person name="Salamov A."/>
            <person name="Ahrendt S.R."/>
            <person name="Lipzen A."/>
            <person name="Sullivan W."/>
            <person name="Andreopoulos W.B."/>
            <person name="Clum A."/>
            <person name="Lindquist E."/>
            <person name="Daum C."/>
            <person name="Ramamoorthy G.K."/>
            <person name="Gryganskyi A."/>
            <person name="Culley D."/>
            <person name="Magnuson J.K."/>
            <person name="James T.Y."/>
            <person name="O'Malley M.A."/>
            <person name="Stajich J.E."/>
            <person name="Spatafora J.W."/>
            <person name="Visel A."/>
            <person name="Grigoriev I.V."/>
        </authorList>
    </citation>
    <scope>NUCLEOTIDE SEQUENCE [LARGE SCALE GENOMIC DNA]</scope>
    <source>
        <strain evidence="2 3">NRRL 1336</strain>
    </source>
</reference>
<dbReference type="Gene3D" id="1.20.1280.50">
    <property type="match status" value="1"/>
</dbReference>
<dbReference type="PROSITE" id="PS50181">
    <property type="entry name" value="FBOX"/>
    <property type="match status" value="1"/>
</dbReference>
<accession>A0A1X2I1E6</accession>
<dbReference type="InterPro" id="IPR001810">
    <property type="entry name" value="F-box_dom"/>
</dbReference>
<proteinExistence type="predicted"/>
<dbReference type="SUPFAM" id="SSF81383">
    <property type="entry name" value="F-box domain"/>
    <property type="match status" value="1"/>
</dbReference>
<name>A0A1X2I1E6_9FUNG</name>
<dbReference type="SMART" id="SM00367">
    <property type="entry name" value="LRR_CC"/>
    <property type="match status" value="4"/>
</dbReference>
<sequence>MSGLDHLSMELILLILKQVDQRDLYACALVSRQWYAVANPLLWRSLMVKNVASFTNIHTTLTESNHAFLQHHIQSINFGCTLSTPAFEASIRYAGYPRFVLARQAPHVTNNRLRPLLQRCQNLSFFGLGWSPITQSSMITLGQHCRQLRSLHLQNCRGLGCAIFPALAACRLLEEITVIGCRLDGMRFPRTAEATANVLVGFDRLTRLKLDDPPNDFSQCLLGPLTSTSDADSADDDTDDDMPTIVTWPRLVHLWLNRCEDIGDMYTIAFVRTHPHLQSLYVYGGRLTDATLRTMMNCLPGIVDVGLVGNFDITHRGVRRLVQNCPALIWVQLFGCDIATCHFPEAGPSCLDEDLFYHQGIMQIRKENEFLVLLIFLWIGTRSF</sequence>
<dbReference type="InterPro" id="IPR006553">
    <property type="entry name" value="Leu-rich_rpt_Cys-con_subtyp"/>
</dbReference>
<dbReference type="Gene3D" id="3.80.10.10">
    <property type="entry name" value="Ribonuclease Inhibitor"/>
    <property type="match status" value="1"/>
</dbReference>
<dbReference type="Pfam" id="PF12937">
    <property type="entry name" value="F-box-like"/>
    <property type="match status" value="1"/>
</dbReference>
<dbReference type="GO" id="GO:0019005">
    <property type="term" value="C:SCF ubiquitin ligase complex"/>
    <property type="evidence" value="ECO:0007669"/>
    <property type="project" value="TreeGrafter"/>
</dbReference>
<feature type="domain" description="F-box" evidence="1">
    <location>
        <begin position="1"/>
        <end position="46"/>
    </location>
</feature>
<dbReference type="Proteomes" id="UP000193560">
    <property type="component" value="Unassembled WGS sequence"/>
</dbReference>
<evidence type="ECO:0000259" key="1">
    <source>
        <dbReference type="PROSITE" id="PS50181"/>
    </source>
</evidence>
<evidence type="ECO:0000313" key="3">
    <source>
        <dbReference type="Proteomes" id="UP000193560"/>
    </source>
</evidence>
<dbReference type="SUPFAM" id="SSF52047">
    <property type="entry name" value="RNI-like"/>
    <property type="match status" value="1"/>
</dbReference>
<dbReference type="PANTHER" id="PTHR13318">
    <property type="entry name" value="PARTNER OF PAIRED, ISOFORM B-RELATED"/>
    <property type="match status" value="1"/>
</dbReference>